<evidence type="ECO:0000256" key="2">
    <source>
        <dbReference type="ARBA" id="ARBA00004496"/>
    </source>
</evidence>
<evidence type="ECO:0000256" key="4">
    <source>
        <dbReference type="ARBA" id="ARBA00022490"/>
    </source>
</evidence>
<dbReference type="GO" id="GO:0019171">
    <property type="term" value="F:(3R)-hydroxyacyl-[acyl-carrier-protein] dehydratase activity"/>
    <property type="evidence" value="ECO:0007669"/>
    <property type="project" value="UniProtKB-EC"/>
</dbReference>
<keyword evidence="8 10" id="KW-0456">Lyase</keyword>
<feature type="active site" evidence="10">
    <location>
        <position position="53"/>
    </location>
</feature>
<dbReference type="SUPFAM" id="SSF54637">
    <property type="entry name" value="Thioesterase/thiol ester dehydrase-isomerase"/>
    <property type="match status" value="1"/>
</dbReference>
<comment type="catalytic activity">
    <reaction evidence="1 10">
        <text>a (3R)-hydroxyacyl-[ACP] = a (2E)-enoyl-[ACP] + H2O</text>
        <dbReference type="Rhea" id="RHEA:13097"/>
        <dbReference type="Rhea" id="RHEA-COMP:9925"/>
        <dbReference type="Rhea" id="RHEA-COMP:9945"/>
        <dbReference type="ChEBI" id="CHEBI:15377"/>
        <dbReference type="ChEBI" id="CHEBI:78784"/>
        <dbReference type="ChEBI" id="CHEBI:78827"/>
        <dbReference type="EC" id="4.2.1.59"/>
    </reaction>
</comment>
<keyword evidence="5 10" id="KW-0444">Lipid biosynthesis</keyword>
<dbReference type="HAMAP" id="MF_00406">
    <property type="entry name" value="FabZ"/>
    <property type="match status" value="1"/>
</dbReference>
<comment type="similarity">
    <text evidence="3 10">Belongs to the thioester dehydratase family. FabZ subfamily.</text>
</comment>
<evidence type="ECO:0000256" key="10">
    <source>
        <dbReference type="HAMAP-Rule" id="MF_00406"/>
    </source>
</evidence>
<dbReference type="InterPro" id="IPR013114">
    <property type="entry name" value="FabA_FabZ"/>
</dbReference>
<evidence type="ECO:0000256" key="5">
    <source>
        <dbReference type="ARBA" id="ARBA00022516"/>
    </source>
</evidence>
<dbReference type="EMBL" id="CP104064">
    <property type="protein sequence ID" value="WAH36844.1"/>
    <property type="molecule type" value="Genomic_DNA"/>
</dbReference>
<dbReference type="Gene3D" id="3.10.129.10">
    <property type="entry name" value="Hotdog Thioesterase"/>
    <property type="match status" value="1"/>
</dbReference>
<evidence type="ECO:0000313" key="12">
    <source>
        <dbReference type="Proteomes" id="UP001164803"/>
    </source>
</evidence>
<dbReference type="NCBIfam" id="NF000582">
    <property type="entry name" value="PRK00006.1"/>
    <property type="match status" value="1"/>
</dbReference>
<evidence type="ECO:0000256" key="3">
    <source>
        <dbReference type="ARBA" id="ARBA00009174"/>
    </source>
</evidence>
<reference evidence="11" key="1">
    <citation type="submission" date="2022-08" db="EMBL/GenBank/DDBJ databases">
        <title>Alicyclobacillus dauci DSM2870, complete genome.</title>
        <authorList>
            <person name="Wang Q."/>
            <person name="Cai R."/>
            <person name="Wang Z."/>
        </authorList>
    </citation>
    <scope>NUCLEOTIDE SEQUENCE</scope>
    <source>
        <strain evidence="11">DSM 28700</strain>
    </source>
</reference>
<dbReference type="EC" id="4.2.1.59" evidence="10"/>
<keyword evidence="12" id="KW-1185">Reference proteome</keyword>
<evidence type="ECO:0000256" key="6">
    <source>
        <dbReference type="ARBA" id="ARBA00022556"/>
    </source>
</evidence>
<dbReference type="NCBIfam" id="TIGR01750">
    <property type="entry name" value="fabZ"/>
    <property type="match status" value="1"/>
</dbReference>
<comment type="subcellular location">
    <subcellularLocation>
        <location evidence="2 10">Cytoplasm</location>
    </subcellularLocation>
</comment>
<proteinExistence type="inferred from homology"/>
<dbReference type="PANTHER" id="PTHR30272">
    <property type="entry name" value="3-HYDROXYACYL-[ACYL-CARRIER-PROTEIN] DEHYDRATASE"/>
    <property type="match status" value="1"/>
</dbReference>
<evidence type="ECO:0000256" key="9">
    <source>
        <dbReference type="ARBA" id="ARBA00025049"/>
    </source>
</evidence>
<keyword evidence="7 10" id="KW-0443">Lipid metabolism</keyword>
<evidence type="ECO:0000256" key="1">
    <source>
        <dbReference type="ARBA" id="ARBA00001055"/>
    </source>
</evidence>
<keyword evidence="4 10" id="KW-0963">Cytoplasm</keyword>
<organism evidence="11 12">
    <name type="scientific">Alicyclobacillus dauci</name>
    <dbReference type="NCBI Taxonomy" id="1475485"/>
    <lineage>
        <taxon>Bacteria</taxon>
        <taxon>Bacillati</taxon>
        <taxon>Bacillota</taxon>
        <taxon>Bacilli</taxon>
        <taxon>Bacillales</taxon>
        <taxon>Alicyclobacillaceae</taxon>
        <taxon>Alicyclobacillus</taxon>
    </lineage>
</organism>
<accession>A0ABY6Z1T0</accession>
<evidence type="ECO:0000256" key="8">
    <source>
        <dbReference type="ARBA" id="ARBA00023239"/>
    </source>
</evidence>
<gene>
    <name evidence="10 11" type="primary">fabZ</name>
    <name evidence="11" type="ORF">NZD86_22185</name>
</gene>
<dbReference type="InterPro" id="IPR029069">
    <property type="entry name" value="HotDog_dom_sf"/>
</dbReference>
<dbReference type="Proteomes" id="UP001164803">
    <property type="component" value="Chromosome"/>
</dbReference>
<protein>
    <recommendedName>
        <fullName evidence="10">3-hydroxyacyl-[acyl-carrier-protein] dehydratase FabZ</fullName>
        <ecNumber evidence="10">4.2.1.59</ecNumber>
    </recommendedName>
    <alternativeName>
        <fullName evidence="10">(3R)-hydroxymyristoyl-[acyl-carrier-protein] dehydratase</fullName>
        <shortName evidence="10">(3R)-hydroxymyristoyl-ACP dehydrase</shortName>
    </alternativeName>
    <alternativeName>
        <fullName evidence="10">Beta-hydroxyacyl-ACP dehydratase</fullName>
    </alternativeName>
</protein>
<evidence type="ECO:0000256" key="7">
    <source>
        <dbReference type="ARBA" id="ARBA00023098"/>
    </source>
</evidence>
<comment type="function">
    <text evidence="9 10">Involved in unsaturated fatty acids biosynthesis. Catalyzes the dehydration of short chain beta-hydroxyacyl-ACPs and long chain saturated and unsaturated beta-hydroxyacyl-ACPs.</text>
</comment>
<dbReference type="Pfam" id="PF07977">
    <property type="entry name" value="FabA"/>
    <property type="match status" value="1"/>
</dbReference>
<evidence type="ECO:0000313" key="11">
    <source>
        <dbReference type="EMBL" id="WAH36844.1"/>
    </source>
</evidence>
<dbReference type="InterPro" id="IPR010084">
    <property type="entry name" value="FabZ"/>
</dbReference>
<dbReference type="PANTHER" id="PTHR30272:SF1">
    <property type="entry name" value="3-HYDROXYACYL-[ACYL-CARRIER-PROTEIN] DEHYDRATASE"/>
    <property type="match status" value="1"/>
</dbReference>
<keyword evidence="6 10" id="KW-0441">Lipid A biosynthesis</keyword>
<sequence length="148" mass="16324">MELNLPLYAEDIRKILPHRYPFLLVDRVTEIEPGVSVKGYKMVTANEPHFTGHYPDYNVMPGVLITEAMAQLGGVAILSQPDFQGKRPLLSGIDGARYRGQVRPGDKLEMELTIDRLKGRLGKGSGKAYVDGKLVAEATILFALVEAE</sequence>
<name>A0ABY6Z1T0_9BACL</name>
<dbReference type="RefSeq" id="WP_268044235.1">
    <property type="nucleotide sequence ID" value="NZ_CP104064.1"/>
</dbReference>
<dbReference type="CDD" id="cd01288">
    <property type="entry name" value="FabZ"/>
    <property type="match status" value="1"/>
</dbReference>